<dbReference type="AlphaFoldDB" id="A0A3M9NEV7"/>
<accession>A0A3M9NEV7</accession>
<sequence length="449" mass="51342">MKKLFLPFLFLFFTKISSAQFSISSNHRYLLKDGKPFYWLGDTAWELFHRLTKEEANEYLQRRAEQGFTVIQAVVLAELDGLHTPNANGDKPLIDDDPTKPNETYFKQVDYVVDKANEYHLNIAMLPTWGDKIYKNTWGTGPVIFDTANAKIYGKWIGNRYKNKTNIIWILGGDRNPRNANDVAIWNAMGEGIMQATDGKAIISFHPQPSDSGSATWFHQQQWLSFNMFQTGHCRDLAVYDNIQLAYHLSPAKPVIDGESLYEDHPICFNVKDLGTSSAYDVRKNAYLDVFAGAFGNTYGCHDIWQFYSPEHEAVNGPHFYWQDAMNLRGANQMKFVRRLIESHPMLERIPDQSLIVENNLAPSERIQATRGNNYAFIYTAEGKPFTVLLNKIEGNILKAYWYNPRDGKTVDLDSVENKGTKKFIPPSSGYGQDWVLVMDNASKNYPKP</sequence>
<evidence type="ECO:0000256" key="1">
    <source>
        <dbReference type="SAM" id="SignalP"/>
    </source>
</evidence>
<keyword evidence="5" id="KW-1185">Reference proteome</keyword>
<dbReference type="EMBL" id="RJJR01000009">
    <property type="protein sequence ID" value="RNI35827.1"/>
    <property type="molecule type" value="Genomic_DNA"/>
</dbReference>
<dbReference type="InterPro" id="IPR025277">
    <property type="entry name" value="Apiosidase-like_cat_dom"/>
</dbReference>
<gene>
    <name evidence="4" type="ORF">EFY79_11700</name>
</gene>
<proteinExistence type="predicted"/>
<dbReference type="PANTHER" id="PTHR37836">
    <property type="entry name" value="LMO1036 PROTEIN"/>
    <property type="match status" value="1"/>
</dbReference>
<comment type="caution">
    <text evidence="4">The sequence shown here is derived from an EMBL/GenBank/DDBJ whole genome shotgun (WGS) entry which is preliminary data.</text>
</comment>
<keyword evidence="1" id="KW-0732">Signal</keyword>
<organism evidence="4 5">
    <name type="scientific">Hanamia caeni</name>
    <dbReference type="NCBI Taxonomy" id="2294116"/>
    <lineage>
        <taxon>Bacteria</taxon>
        <taxon>Pseudomonadati</taxon>
        <taxon>Bacteroidota</taxon>
        <taxon>Chitinophagia</taxon>
        <taxon>Chitinophagales</taxon>
        <taxon>Chitinophagaceae</taxon>
        <taxon>Hanamia</taxon>
    </lineage>
</organism>
<dbReference type="PANTHER" id="PTHR37836:SF3">
    <property type="entry name" value="ENDOGLUCANASE"/>
    <property type="match status" value="1"/>
</dbReference>
<evidence type="ECO:0000259" key="3">
    <source>
        <dbReference type="Pfam" id="PF13204"/>
    </source>
</evidence>
<dbReference type="InterPro" id="IPR024749">
    <property type="entry name" value="Collagen-bd_put"/>
</dbReference>
<feature type="chain" id="PRO_5017949483" evidence="1">
    <location>
        <begin position="20"/>
        <end position="449"/>
    </location>
</feature>
<dbReference type="Gene3D" id="3.20.20.80">
    <property type="entry name" value="Glycosidases"/>
    <property type="match status" value="1"/>
</dbReference>
<protein>
    <submittedName>
        <fullName evidence="4">DUF4038 domain-containing protein</fullName>
    </submittedName>
</protein>
<dbReference type="Proteomes" id="UP000267223">
    <property type="component" value="Unassembled WGS sequence"/>
</dbReference>
<reference evidence="4 5" key="1">
    <citation type="submission" date="2018-11" db="EMBL/GenBank/DDBJ databases">
        <title>Draft genome sequence of Ferruginibacter sp. BO-59.</title>
        <authorList>
            <person name="Im W.T."/>
        </authorList>
    </citation>
    <scope>NUCLEOTIDE SEQUENCE [LARGE SCALE GENOMIC DNA]</scope>
    <source>
        <strain evidence="4 5">BO-59</strain>
    </source>
</reference>
<dbReference type="Pfam" id="PF13204">
    <property type="entry name" value="Apiosidase"/>
    <property type="match status" value="1"/>
</dbReference>
<dbReference type="SUPFAM" id="SSF51445">
    <property type="entry name" value="(Trans)glycosidases"/>
    <property type="match status" value="1"/>
</dbReference>
<dbReference type="Pfam" id="PF12904">
    <property type="entry name" value="Collagen_bind_2"/>
    <property type="match status" value="1"/>
</dbReference>
<feature type="domain" description="Apiosidase-like catalytic" evidence="3">
    <location>
        <begin position="24"/>
        <end position="347"/>
    </location>
</feature>
<dbReference type="InterPro" id="IPR017853">
    <property type="entry name" value="GH"/>
</dbReference>
<dbReference type="OrthoDB" id="59486at2"/>
<feature type="domain" description="Putative collagen-binding" evidence="2">
    <location>
        <begin position="350"/>
        <end position="440"/>
    </location>
</feature>
<name>A0A3M9NEV7_9BACT</name>
<evidence type="ECO:0000313" key="5">
    <source>
        <dbReference type="Proteomes" id="UP000267223"/>
    </source>
</evidence>
<evidence type="ECO:0000259" key="2">
    <source>
        <dbReference type="Pfam" id="PF12904"/>
    </source>
</evidence>
<dbReference type="RefSeq" id="WP_123121108.1">
    <property type="nucleotide sequence ID" value="NZ_RJJR01000009.1"/>
</dbReference>
<evidence type="ECO:0000313" key="4">
    <source>
        <dbReference type="EMBL" id="RNI35827.1"/>
    </source>
</evidence>
<feature type="signal peptide" evidence="1">
    <location>
        <begin position="1"/>
        <end position="19"/>
    </location>
</feature>